<gene>
    <name evidence="2" type="ORF">AAHA92_09867</name>
</gene>
<comment type="caution">
    <text evidence="2">The sequence shown here is derived from an EMBL/GenBank/DDBJ whole genome shotgun (WGS) entry which is preliminary data.</text>
</comment>
<dbReference type="AlphaFoldDB" id="A0ABD1HTM1"/>
<evidence type="ECO:0000256" key="1">
    <source>
        <dbReference type="SAM" id="MobiDB-lite"/>
    </source>
</evidence>
<protein>
    <submittedName>
        <fullName evidence="2">Uncharacterized protein</fullName>
    </submittedName>
</protein>
<dbReference type="Proteomes" id="UP001567538">
    <property type="component" value="Unassembled WGS sequence"/>
</dbReference>
<proteinExistence type="predicted"/>
<evidence type="ECO:0000313" key="2">
    <source>
        <dbReference type="EMBL" id="KAL1559532.1"/>
    </source>
</evidence>
<feature type="region of interest" description="Disordered" evidence="1">
    <location>
        <begin position="50"/>
        <end position="82"/>
    </location>
</feature>
<sequence length="82" mass="9031">MELNTLQVEHKQSPFPDSLLHPHIFQFDLEFTRITSTYFSLLPSCSASHGVAGVRPPSHLQPLSPVVTPGIGSTRHGDRVGR</sequence>
<dbReference type="EMBL" id="JBEAFC010000004">
    <property type="protein sequence ID" value="KAL1559532.1"/>
    <property type="molecule type" value="Genomic_DNA"/>
</dbReference>
<accession>A0ABD1HTM1</accession>
<evidence type="ECO:0000313" key="3">
    <source>
        <dbReference type="Proteomes" id="UP001567538"/>
    </source>
</evidence>
<name>A0ABD1HTM1_SALDI</name>
<keyword evidence="3" id="KW-1185">Reference proteome</keyword>
<reference evidence="2 3" key="1">
    <citation type="submission" date="2024-06" db="EMBL/GenBank/DDBJ databases">
        <title>A chromosome level genome sequence of Diviner's sage (Salvia divinorum).</title>
        <authorList>
            <person name="Ford S.A."/>
            <person name="Ro D.-K."/>
            <person name="Ness R.W."/>
            <person name="Phillips M.A."/>
        </authorList>
    </citation>
    <scope>NUCLEOTIDE SEQUENCE [LARGE SCALE GENOMIC DNA]</scope>
    <source>
        <strain evidence="2">SAF-2024a</strain>
        <tissue evidence="2">Leaf</tissue>
    </source>
</reference>
<organism evidence="2 3">
    <name type="scientific">Salvia divinorum</name>
    <name type="common">Maria pastora</name>
    <name type="synonym">Diviner's sage</name>
    <dbReference type="NCBI Taxonomy" id="28513"/>
    <lineage>
        <taxon>Eukaryota</taxon>
        <taxon>Viridiplantae</taxon>
        <taxon>Streptophyta</taxon>
        <taxon>Embryophyta</taxon>
        <taxon>Tracheophyta</taxon>
        <taxon>Spermatophyta</taxon>
        <taxon>Magnoliopsida</taxon>
        <taxon>eudicotyledons</taxon>
        <taxon>Gunneridae</taxon>
        <taxon>Pentapetalae</taxon>
        <taxon>asterids</taxon>
        <taxon>lamiids</taxon>
        <taxon>Lamiales</taxon>
        <taxon>Lamiaceae</taxon>
        <taxon>Nepetoideae</taxon>
        <taxon>Mentheae</taxon>
        <taxon>Salviinae</taxon>
        <taxon>Salvia</taxon>
        <taxon>Salvia subgen. Calosphace</taxon>
    </lineage>
</organism>